<evidence type="ECO:0000259" key="2">
    <source>
        <dbReference type="Pfam" id="PF00753"/>
    </source>
</evidence>
<gene>
    <name evidence="3" type="ORF">RG540_CH20830</name>
</gene>
<dbReference type="KEGG" id="ngg:RG540_CH20830"/>
<dbReference type="eggNOG" id="COG2333">
    <property type="taxonomic scope" value="Bacteria"/>
</dbReference>
<dbReference type="OrthoDB" id="9761531at2"/>
<keyword evidence="4" id="KW-1185">Reference proteome</keyword>
<proteinExistence type="predicted"/>
<dbReference type="InterPro" id="IPR001279">
    <property type="entry name" value="Metallo-B-lactamas"/>
</dbReference>
<evidence type="ECO:0000313" key="4">
    <source>
        <dbReference type="Proteomes" id="UP000028181"/>
    </source>
</evidence>
<dbReference type="SUPFAM" id="SSF56281">
    <property type="entry name" value="Metallo-hydrolase/oxidoreductase"/>
    <property type="match status" value="1"/>
</dbReference>
<dbReference type="Proteomes" id="UP000028181">
    <property type="component" value="Chromosome I"/>
</dbReference>
<protein>
    <submittedName>
        <fullName evidence="3">Putative metallo-hydrolase/oxidoreductase</fullName>
    </submittedName>
</protein>
<accession>A0A068SPM5</accession>
<sequence length="423" mass="46667">MFIKIPRSRPGEADFPRVLYVRLTRLDYLSDSEYKRASIEFDGIDAEKVDGITDVEERLFTESSHLPFALIRIITTRRRFEEVLGAPPAVGTWFRLRIEPQGPGLMTWQAQMGPDGYYAQSRMSTTGGGPLLDPLEPPRGPSPRSLGAAVAKEPLPTSIAELSNRFTVGTDWTLIEQILQAVPPPEKIVIRDVGQASFASFLNDAEQSYLHFDTGLPVSWNAHTAPKSIGITFANEQVVVLSHWDWDHLHAAFSIKQLLDAKWIVPSQRLGPGAARLAMAIAKKGNLFVWPAGKTFNGSHMWIAECKGSPRNANNTGLALRAKLQSGTEALLSGDADYSNIPMSLKAPADFLLVTHHGAAMAQGSTPIERASKTGFAAVSYGLGNSYRHPHDATQQHHTLAGWGHWRTTARRPSRPRDNRYFT</sequence>
<reference evidence="4" key="1">
    <citation type="journal article" date="2014" name="BMC Genomics">
        <title>Genome sequencing of two Neorhizobium galegae strains reveals a noeT gene responsible for the unusual acetylation of the nodulation factors.</title>
        <authorList>
            <person name="Osterman J."/>
            <person name="Marsh J."/>
            <person name="Laine P.K."/>
            <person name="Zeng Z."/>
            <person name="Alatalo E."/>
            <person name="Sullivan J.T."/>
            <person name="Young J.P."/>
            <person name="Thomas-Oates J."/>
            <person name="Paulin L."/>
            <person name="Lindstrom K."/>
        </authorList>
    </citation>
    <scope>NUCLEOTIDE SEQUENCE [LARGE SCALE GENOMIC DNA]</scope>
    <source>
        <strain evidence="4">HAMBI 540</strain>
    </source>
</reference>
<dbReference type="GeneID" id="24259054"/>
<evidence type="ECO:0000256" key="1">
    <source>
        <dbReference type="SAM" id="MobiDB-lite"/>
    </source>
</evidence>
<keyword evidence="3" id="KW-0378">Hydrolase</keyword>
<feature type="region of interest" description="Disordered" evidence="1">
    <location>
        <begin position="127"/>
        <end position="147"/>
    </location>
</feature>
<dbReference type="InterPro" id="IPR036866">
    <property type="entry name" value="RibonucZ/Hydroxyglut_hydro"/>
</dbReference>
<dbReference type="Gene3D" id="3.60.15.10">
    <property type="entry name" value="Ribonuclease Z/Hydroxyacylglutathione hydrolase-like"/>
    <property type="match status" value="1"/>
</dbReference>
<feature type="domain" description="Metallo-beta-lactamase" evidence="2">
    <location>
        <begin position="212"/>
        <end position="276"/>
    </location>
</feature>
<organism evidence="3 4">
    <name type="scientific">Neorhizobium galegae bv. orientalis str. HAMBI 540</name>
    <dbReference type="NCBI Taxonomy" id="1028800"/>
    <lineage>
        <taxon>Bacteria</taxon>
        <taxon>Pseudomonadati</taxon>
        <taxon>Pseudomonadota</taxon>
        <taxon>Alphaproteobacteria</taxon>
        <taxon>Hyphomicrobiales</taxon>
        <taxon>Rhizobiaceae</taxon>
        <taxon>Rhizobium/Agrobacterium group</taxon>
        <taxon>Neorhizobium</taxon>
    </lineage>
</organism>
<dbReference type="GO" id="GO:0016787">
    <property type="term" value="F:hydrolase activity"/>
    <property type="evidence" value="ECO:0007669"/>
    <property type="project" value="UniProtKB-KW"/>
</dbReference>
<dbReference type="EMBL" id="HG938353">
    <property type="protein sequence ID" value="CDN48252.1"/>
    <property type="molecule type" value="Genomic_DNA"/>
</dbReference>
<dbReference type="AlphaFoldDB" id="A0A068SPM5"/>
<name>A0A068SPM5_NEOGA</name>
<dbReference type="Pfam" id="PF00753">
    <property type="entry name" value="Lactamase_B"/>
    <property type="match status" value="1"/>
</dbReference>
<dbReference type="RefSeq" id="WP_038587381.1">
    <property type="nucleotide sequence ID" value="NZ_HG938353.1"/>
</dbReference>
<dbReference type="PATRIC" id="fig|1028800.3.peg.2107"/>
<dbReference type="HOGENOM" id="CLU_054945_0_0_5"/>
<evidence type="ECO:0000313" key="3">
    <source>
        <dbReference type="EMBL" id="CDN48252.1"/>
    </source>
</evidence>